<dbReference type="EMBL" id="CP042912">
    <property type="protein sequence ID" value="QEG23935.1"/>
    <property type="molecule type" value="Genomic_DNA"/>
</dbReference>
<evidence type="ECO:0000256" key="5">
    <source>
        <dbReference type="ARBA" id="ARBA00023136"/>
    </source>
</evidence>
<keyword evidence="5 6" id="KW-0472">Membrane</keyword>
<feature type="transmembrane region" description="Helical" evidence="6">
    <location>
        <begin position="246"/>
        <end position="268"/>
    </location>
</feature>
<comment type="subcellular location">
    <subcellularLocation>
        <location evidence="1">Membrane</location>
        <topology evidence="1">Multi-pass membrane protein</topology>
    </subcellularLocation>
</comment>
<feature type="transmembrane region" description="Helical" evidence="6">
    <location>
        <begin position="84"/>
        <end position="117"/>
    </location>
</feature>
<feature type="transmembrane region" description="Helical" evidence="6">
    <location>
        <begin position="6"/>
        <end position="26"/>
    </location>
</feature>
<keyword evidence="8" id="KW-1185">Reference proteome</keyword>
<dbReference type="RefSeq" id="WP_075082498.1">
    <property type="nucleotide sequence ID" value="NZ_CP042912.1"/>
</dbReference>
<evidence type="ECO:0000256" key="3">
    <source>
        <dbReference type="ARBA" id="ARBA00022692"/>
    </source>
</evidence>
<evidence type="ECO:0000313" key="7">
    <source>
        <dbReference type="EMBL" id="QEG23935.1"/>
    </source>
</evidence>
<evidence type="ECO:0000256" key="6">
    <source>
        <dbReference type="SAM" id="Phobius"/>
    </source>
</evidence>
<dbReference type="Gene3D" id="1.10.357.140">
    <property type="entry name" value="UbiA prenyltransferase"/>
    <property type="match status" value="1"/>
</dbReference>
<dbReference type="GO" id="GO:0016765">
    <property type="term" value="F:transferase activity, transferring alkyl or aryl (other than methyl) groups"/>
    <property type="evidence" value="ECO:0007669"/>
    <property type="project" value="InterPro"/>
</dbReference>
<evidence type="ECO:0000256" key="4">
    <source>
        <dbReference type="ARBA" id="ARBA00022989"/>
    </source>
</evidence>
<dbReference type="InterPro" id="IPR000537">
    <property type="entry name" value="UbiA_prenyltransferase"/>
</dbReference>
<name>A0A5B9PFG2_9BACT</name>
<feature type="transmembrane region" description="Helical" evidence="6">
    <location>
        <begin position="153"/>
        <end position="171"/>
    </location>
</feature>
<reference evidence="7 8" key="1">
    <citation type="submission" date="2019-08" db="EMBL/GenBank/DDBJ databases">
        <title>Deep-cultivation of Planctomycetes and their phenomic and genomic characterization uncovers novel biology.</title>
        <authorList>
            <person name="Wiegand S."/>
            <person name="Jogler M."/>
            <person name="Boedeker C."/>
            <person name="Pinto D."/>
            <person name="Vollmers J."/>
            <person name="Rivas-Marin E."/>
            <person name="Kohn T."/>
            <person name="Peeters S.H."/>
            <person name="Heuer A."/>
            <person name="Rast P."/>
            <person name="Oberbeckmann S."/>
            <person name="Bunk B."/>
            <person name="Jeske O."/>
            <person name="Meyerdierks A."/>
            <person name="Storesund J.E."/>
            <person name="Kallscheuer N."/>
            <person name="Luecker S."/>
            <person name="Lage O.M."/>
            <person name="Pohl T."/>
            <person name="Merkel B.J."/>
            <person name="Hornburger P."/>
            <person name="Mueller R.-W."/>
            <person name="Bruemmer F."/>
            <person name="Labrenz M."/>
            <person name="Spormann A.M."/>
            <person name="Op den Camp H."/>
            <person name="Overmann J."/>
            <person name="Amann R."/>
            <person name="Jetten M.S.M."/>
            <person name="Mascher T."/>
            <person name="Medema M.H."/>
            <person name="Devos D.P."/>
            <person name="Kaster A.-K."/>
            <person name="Ovreas L."/>
            <person name="Rohde M."/>
            <person name="Galperin M.Y."/>
            <person name="Jogler C."/>
        </authorList>
    </citation>
    <scope>NUCLEOTIDE SEQUENCE [LARGE SCALE GENOMIC DNA]</scope>
    <source>
        <strain evidence="7 8">FC18</strain>
    </source>
</reference>
<dbReference type="InterPro" id="IPR044878">
    <property type="entry name" value="UbiA_sf"/>
</dbReference>
<dbReference type="InterPro" id="IPR050475">
    <property type="entry name" value="Prenyltransferase_related"/>
</dbReference>
<accession>A0A5B9PFG2</accession>
<feature type="transmembrane region" description="Helical" evidence="6">
    <location>
        <begin position="215"/>
        <end position="234"/>
    </location>
</feature>
<evidence type="ECO:0000256" key="2">
    <source>
        <dbReference type="ARBA" id="ARBA00022475"/>
    </source>
</evidence>
<keyword evidence="2" id="KW-1003">Cell membrane</keyword>
<sequence>MAWLRLLRIAALPSALANLLIGYLLANLSWQPALPLVWLLLSSACLYLAGMVLNDVFDIEIDRVERPSRPLPSASVSLSLARMVGYGLLIAGPIFAALASVTSLIIAIGLAIAVYLYDGPLKRTLLAPALMGSCRTLNILLGASTVATIPSVAIWYAVGIGVFVAGITLLARREAETNQSASLLIPGSALMVGGMLVIGYFVWTYASQNVSDPKLARFFPLAFGFLFLPILRRLAIAISKRSGSAVQATVITSLRSLILFDACTAMLIENGRPYYSIVFVGLLAASWLLGRATRLT</sequence>
<feature type="transmembrane region" description="Helical" evidence="6">
    <location>
        <begin position="33"/>
        <end position="53"/>
    </location>
</feature>
<organism evidence="7 8">
    <name type="scientific">Mariniblastus fucicola</name>
    <dbReference type="NCBI Taxonomy" id="980251"/>
    <lineage>
        <taxon>Bacteria</taxon>
        <taxon>Pseudomonadati</taxon>
        <taxon>Planctomycetota</taxon>
        <taxon>Planctomycetia</taxon>
        <taxon>Pirellulales</taxon>
        <taxon>Pirellulaceae</taxon>
        <taxon>Mariniblastus</taxon>
    </lineage>
</organism>
<dbReference type="OrthoDB" id="2908954at2"/>
<dbReference type="PANTHER" id="PTHR42723">
    <property type="entry name" value="CHLOROPHYLL SYNTHASE"/>
    <property type="match status" value="1"/>
</dbReference>
<dbReference type="STRING" id="980251.GCA_001642875_04261"/>
<dbReference type="CDD" id="cd13964">
    <property type="entry name" value="PT_UbiA_1"/>
    <property type="match status" value="1"/>
</dbReference>
<dbReference type="AlphaFoldDB" id="A0A5B9PFG2"/>
<dbReference type="Pfam" id="PF01040">
    <property type="entry name" value="UbiA"/>
    <property type="match status" value="1"/>
</dbReference>
<feature type="transmembrane region" description="Helical" evidence="6">
    <location>
        <begin position="183"/>
        <end position="203"/>
    </location>
</feature>
<protein>
    <submittedName>
        <fullName evidence="7">(S)-2,3-di-O-geranylgeranylglyceryl phosphate synthase</fullName>
    </submittedName>
</protein>
<evidence type="ECO:0000313" key="8">
    <source>
        <dbReference type="Proteomes" id="UP000322214"/>
    </source>
</evidence>
<evidence type="ECO:0000256" key="1">
    <source>
        <dbReference type="ARBA" id="ARBA00004141"/>
    </source>
</evidence>
<dbReference type="Proteomes" id="UP000322214">
    <property type="component" value="Chromosome"/>
</dbReference>
<dbReference type="GO" id="GO:0016020">
    <property type="term" value="C:membrane"/>
    <property type="evidence" value="ECO:0007669"/>
    <property type="project" value="UniProtKB-SubCell"/>
</dbReference>
<gene>
    <name evidence="7" type="ORF">MFFC18_38400</name>
</gene>
<proteinExistence type="predicted"/>
<dbReference type="PANTHER" id="PTHR42723:SF1">
    <property type="entry name" value="CHLOROPHYLL SYNTHASE, CHLOROPLASTIC"/>
    <property type="match status" value="1"/>
</dbReference>
<feature type="transmembrane region" description="Helical" evidence="6">
    <location>
        <begin position="274"/>
        <end position="290"/>
    </location>
</feature>
<keyword evidence="4 6" id="KW-1133">Transmembrane helix</keyword>
<dbReference type="KEGG" id="mff:MFFC18_38400"/>
<keyword evidence="3 6" id="KW-0812">Transmembrane</keyword>